<dbReference type="PROSITE" id="PS51186">
    <property type="entry name" value="GNAT"/>
    <property type="match status" value="1"/>
</dbReference>
<reference evidence="4 5" key="1">
    <citation type="journal article" date="2019" name="Int. J. Syst. Evol. Microbiol.">
        <title>The Global Catalogue of Microorganisms (GCM) 10K type strain sequencing project: providing services to taxonomists for standard genome sequencing and annotation.</title>
        <authorList>
            <consortium name="The Broad Institute Genomics Platform"/>
            <consortium name="The Broad Institute Genome Sequencing Center for Infectious Disease"/>
            <person name="Wu L."/>
            <person name="Ma J."/>
        </authorList>
    </citation>
    <scope>NUCLEOTIDE SEQUENCE [LARGE SCALE GENOMIC DNA]</scope>
    <source>
        <strain evidence="4 5">JCM 14942</strain>
    </source>
</reference>
<accession>A0ABN1ZXJ2</accession>
<dbReference type="InterPro" id="IPR016181">
    <property type="entry name" value="Acyl_CoA_acyltransferase"/>
</dbReference>
<evidence type="ECO:0000256" key="1">
    <source>
        <dbReference type="ARBA" id="ARBA00022679"/>
    </source>
</evidence>
<gene>
    <name evidence="4" type="ORF">GCM10009788_08510</name>
</gene>
<evidence type="ECO:0000256" key="2">
    <source>
        <dbReference type="ARBA" id="ARBA00023315"/>
    </source>
</evidence>
<dbReference type="PANTHER" id="PTHR43877:SF2">
    <property type="entry name" value="AMINOALKYLPHOSPHONATE N-ACETYLTRANSFERASE-RELATED"/>
    <property type="match status" value="1"/>
</dbReference>
<name>A0ABN1ZXJ2_9ACTN</name>
<dbReference type="PANTHER" id="PTHR43877">
    <property type="entry name" value="AMINOALKYLPHOSPHONATE N-ACETYLTRANSFERASE-RELATED-RELATED"/>
    <property type="match status" value="1"/>
</dbReference>
<comment type="caution">
    <text evidence="4">The sequence shown here is derived from an EMBL/GenBank/DDBJ whole genome shotgun (WGS) entry which is preliminary data.</text>
</comment>
<dbReference type="Gene3D" id="3.40.630.30">
    <property type="match status" value="1"/>
</dbReference>
<evidence type="ECO:0000313" key="5">
    <source>
        <dbReference type="Proteomes" id="UP001500842"/>
    </source>
</evidence>
<organism evidence="4 5">
    <name type="scientific">Nocardioides humi</name>
    <dbReference type="NCBI Taxonomy" id="449461"/>
    <lineage>
        <taxon>Bacteria</taxon>
        <taxon>Bacillati</taxon>
        <taxon>Actinomycetota</taxon>
        <taxon>Actinomycetes</taxon>
        <taxon>Propionibacteriales</taxon>
        <taxon>Nocardioidaceae</taxon>
        <taxon>Nocardioides</taxon>
    </lineage>
</organism>
<dbReference type="SUPFAM" id="SSF55729">
    <property type="entry name" value="Acyl-CoA N-acyltransferases (Nat)"/>
    <property type="match status" value="1"/>
</dbReference>
<feature type="domain" description="N-acetyltransferase" evidence="3">
    <location>
        <begin position="4"/>
        <end position="180"/>
    </location>
</feature>
<dbReference type="Proteomes" id="UP001500842">
    <property type="component" value="Unassembled WGS sequence"/>
</dbReference>
<dbReference type="Pfam" id="PF00583">
    <property type="entry name" value="Acetyltransf_1"/>
    <property type="match status" value="1"/>
</dbReference>
<dbReference type="EMBL" id="BAAAOR010000007">
    <property type="protein sequence ID" value="GAA1506891.1"/>
    <property type="molecule type" value="Genomic_DNA"/>
</dbReference>
<sequence>MEQVWVRRRRTADLPVLAEVLLAQQSSSRYPFRDPLPVPVEQFLHADDALSAWTAELAGRPVGHVCRTGPAGGFPGAAALNAACTAAHGCEVGDLGWVSTLFVGVEARGRGLGRLLLDVVVADIRAAGRHPCLEVLPVHPAALTLYRREGWSEVLRLRPDWLRDAVGDAGPDVVVMVLPS</sequence>
<evidence type="ECO:0000259" key="3">
    <source>
        <dbReference type="PROSITE" id="PS51186"/>
    </source>
</evidence>
<keyword evidence="1" id="KW-0808">Transferase</keyword>
<proteinExistence type="predicted"/>
<dbReference type="InterPro" id="IPR000182">
    <property type="entry name" value="GNAT_dom"/>
</dbReference>
<evidence type="ECO:0000313" key="4">
    <source>
        <dbReference type="EMBL" id="GAA1506891.1"/>
    </source>
</evidence>
<protein>
    <recommendedName>
        <fullName evidence="3">N-acetyltransferase domain-containing protein</fullName>
    </recommendedName>
</protein>
<keyword evidence="5" id="KW-1185">Reference proteome</keyword>
<dbReference type="InterPro" id="IPR050832">
    <property type="entry name" value="Bact_Acetyltransf"/>
</dbReference>
<dbReference type="RefSeq" id="WP_181411186.1">
    <property type="nucleotide sequence ID" value="NZ_BAAAOR010000007.1"/>
</dbReference>
<keyword evidence="2" id="KW-0012">Acyltransferase</keyword>